<proteinExistence type="predicted"/>
<accession>A0ACC0P2E1</accession>
<name>A0ACC0P2E1_RHOML</name>
<gene>
    <name evidence="1" type="ORF">RHMOL_Rhmol04G0169000</name>
</gene>
<evidence type="ECO:0000313" key="1">
    <source>
        <dbReference type="EMBL" id="KAI8559379.1"/>
    </source>
</evidence>
<comment type="caution">
    <text evidence="1">The sequence shown here is derived from an EMBL/GenBank/DDBJ whole genome shotgun (WGS) entry which is preliminary data.</text>
</comment>
<dbReference type="EMBL" id="CM046391">
    <property type="protein sequence ID" value="KAI8559379.1"/>
    <property type="molecule type" value="Genomic_DNA"/>
</dbReference>
<keyword evidence="2" id="KW-1185">Reference proteome</keyword>
<protein>
    <submittedName>
        <fullName evidence="1">Uncharacterized protein</fullName>
    </submittedName>
</protein>
<dbReference type="Proteomes" id="UP001062846">
    <property type="component" value="Chromosome 4"/>
</dbReference>
<sequence>MGGSGRNYRIRDLTKQPSSAFKHRQKRERERERRTEAIWTKTTKHSDDFDEEQDRTKPTPGTAWVCEYGDEIRTAYRDIEVVMMHVVGSGL</sequence>
<reference evidence="1" key="1">
    <citation type="submission" date="2022-02" db="EMBL/GenBank/DDBJ databases">
        <title>Plant Genome Project.</title>
        <authorList>
            <person name="Zhang R.-G."/>
        </authorList>
    </citation>
    <scope>NUCLEOTIDE SEQUENCE</scope>
    <source>
        <strain evidence="1">AT1</strain>
    </source>
</reference>
<organism evidence="1 2">
    <name type="scientific">Rhododendron molle</name>
    <name type="common">Chinese azalea</name>
    <name type="synonym">Azalea mollis</name>
    <dbReference type="NCBI Taxonomy" id="49168"/>
    <lineage>
        <taxon>Eukaryota</taxon>
        <taxon>Viridiplantae</taxon>
        <taxon>Streptophyta</taxon>
        <taxon>Embryophyta</taxon>
        <taxon>Tracheophyta</taxon>
        <taxon>Spermatophyta</taxon>
        <taxon>Magnoliopsida</taxon>
        <taxon>eudicotyledons</taxon>
        <taxon>Gunneridae</taxon>
        <taxon>Pentapetalae</taxon>
        <taxon>asterids</taxon>
        <taxon>Ericales</taxon>
        <taxon>Ericaceae</taxon>
        <taxon>Ericoideae</taxon>
        <taxon>Rhodoreae</taxon>
        <taxon>Rhododendron</taxon>
    </lineage>
</organism>
<evidence type="ECO:0000313" key="2">
    <source>
        <dbReference type="Proteomes" id="UP001062846"/>
    </source>
</evidence>